<dbReference type="GO" id="GO:0009252">
    <property type="term" value="P:peptidoglycan biosynthetic process"/>
    <property type="evidence" value="ECO:0007669"/>
    <property type="project" value="TreeGrafter"/>
</dbReference>
<comment type="caution">
    <text evidence="3">The sequence shown here is derived from an EMBL/GenBank/DDBJ whole genome shotgun (WGS) entry which is preliminary data.</text>
</comment>
<gene>
    <name evidence="3" type="ORF">B597_001760</name>
</gene>
<dbReference type="InterPro" id="IPR014094">
    <property type="entry name" value="LpoB"/>
</dbReference>
<evidence type="ECO:0000256" key="2">
    <source>
        <dbReference type="SAM" id="SignalP"/>
    </source>
</evidence>
<feature type="signal peptide" evidence="2">
    <location>
        <begin position="1"/>
        <end position="28"/>
    </location>
</feature>
<sequence>MSFVRTFAIVSLAALVSGCASTSSPVLGGGNISYGDSKAVELITNEFGSSDLQNIAESMTRSLAQSGVLQGRPVIQIYDVKNKTSEYIDTREITTSIKTQLMKTGTARFASDNIDMDSQVDQLKQQNQSGLYKQSTISKTGNMIAAKYRLEGSISSIVKRSSDYKDVFYKFSLQLVDVESGLAEWMDEKEIRKTTER</sequence>
<dbReference type="EMBL" id="AMCZ02000001">
    <property type="protein sequence ID" value="EWC43351.1"/>
    <property type="molecule type" value="Genomic_DNA"/>
</dbReference>
<reference evidence="3 4" key="1">
    <citation type="journal article" date="2013" name="Genome Announc.">
        <title>Draft Genome of the Nitrogen-Fixing Bacterium Pseudomonas stutzeri Strain KOS6 Isolated from Industrial Hydrocarbon Sludge.</title>
        <authorList>
            <person name="Grigoryeva T.V."/>
            <person name="Laikov A.V."/>
            <person name="Naumova R.P."/>
            <person name="Manolov A.I."/>
            <person name="Larin A.K."/>
            <person name="Karpova I.Y."/>
            <person name="Semashko T.A."/>
            <person name="Alexeev D.G."/>
            <person name="Kostryukova E.S."/>
            <person name="Muller R."/>
            <person name="Govorun V.M."/>
        </authorList>
    </citation>
    <scope>NUCLEOTIDE SEQUENCE [LARGE SCALE GENOMIC DNA]</scope>
    <source>
        <strain evidence="3 4">KOS6</strain>
    </source>
</reference>
<dbReference type="RefSeq" id="WP_003296838.1">
    <property type="nucleotide sequence ID" value="NZ_KK020676.1"/>
</dbReference>
<dbReference type="PROSITE" id="PS51257">
    <property type="entry name" value="PROKAR_LIPOPROTEIN"/>
    <property type="match status" value="1"/>
</dbReference>
<evidence type="ECO:0000256" key="1">
    <source>
        <dbReference type="NCBIfam" id="TIGR02722"/>
    </source>
</evidence>
<dbReference type="GO" id="GO:0030234">
    <property type="term" value="F:enzyme regulator activity"/>
    <property type="evidence" value="ECO:0007669"/>
    <property type="project" value="TreeGrafter"/>
</dbReference>
<evidence type="ECO:0000313" key="3">
    <source>
        <dbReference type="EMBL" id="EWC43351.1"/>
    </source>
</evidence>
<proteinExistence type="predicted"/>
<accession>A0A061JUD9</accession>
<dbReference type="PANTHER" id="PTHR40593">
    <property type="entry name" value="PENICILLIN-BINDING PROTEIN ACTIVATOR LPOB"/>
    <property type="match status" value="1"/>
</dbReference>
<dbReference type="Pfam" id="PF13036">
    <property type="entry name" value="LpoB"/>
    <property type="match status" value="1"/>
</dbReference>
<keyword evidence="2" id="KW-0732">Signal</keyword>
<dbReference type="HOGENOM" id="CLU_114013_1_0_6"/>
<dbReference type="GO" id="GO:0031241">
    <property type="term" value="C:periplasmic side of cell outer membrane"/>
    <property type="evidence" value="ECO:0007669"/>
    <property type="project" value="TreeGrafter"/>
</dbReference>
<dbReference type="Proteomes" id="UP000026923">
    <property type="component" value="Unassembled WGS sequence"/>
</dbReference>
<dbReference type="OrthoDB" id="9803653at2"/>
<dbReference type="AlphaFoldDB" id="A0A061JUD9"/>
<dbReference type="Gene3D" id="3.40.50.10610">
    <property type="entry name" value="ABC-type transport auxiliary lipoprotein component"/>
    <property type="match status" value="1"/>
</dbReference>
<dbReference type="PANTHER" id="PTHR40593:SF1">
    <property type="entry name" value="PENICILLIN-BINDING PROTEIN ACTIVATOR LPOB"/>
    <property type="match status" value="1"/>
</dbReference>
<dbReference type="eggNOG" id="COG3417">
    <property type="taxonomic scope" value="Bacteria"/>
</dbReference>
<dbReference type="NCBIfam" id="TIGR02722">
    <property type="entry name" value="lp"/>
    <property type="match status" value="1"/>
</dbReference>
<name>A0A061JUD9_STUST</name>
<evidence type="ECO:0000313" key="4">
    <source>
        <dbReference type="Proteomes" id="UP000026923"/>
    </source>
</evidence>
<protein>
    <recommendedName>
        <fullName evidence="1">Penicillin-binding protein activator LpoB</fullName>
    </recommendedName>
</protein>
<feature type="chain" id="PRO_5001601958" description="Penicillin-binding protein activator LpoB" evidence="2">
    <location>
        <begin position="29"/>
        <end position="197"/>
    </location>
</feature>
<organism evidence="3 4">
    <name type="scientific">Stutzerimonas stutzeri KOS6</name>
    <dbReference type="NCBI Taxonomy" id="1218352"/>
    <lineage>
        <taxon>Bacteria</taxon>
        <taxon>Pseudomonadati</taxon>
        <taxon>Pseudomonadota</taxon>
        <taxon>Gammaproteobacteria</taxon>
        <taxon>Pseudomonadales</taxon>
        <taxon>Pseudomonadaceae</taxon>
        <taxon>Stutzerimonas</taxon>
    </lineage>
</organism>